<reference evidence="2 3" key="1">
    <citation type="submission" date="2014-11" db="EMBL/GenBank/DDBJ databases">
        <title>Genomics and ecophysiology of heterotrophic nitrogen fixing bacteria isolated from estuarine surface water.</title>
        <authorList>
            <person name="Bentzon-Tilia M."/>
            <person name="Severin I."/>
            <person name="Hansen L.H."/>
            <person name="Riemann L."/>
        </authorList>
    </citation>
    <scope>NUCLEOTIDE SEQUENCE [LARGE SCALE GENOMIC DNA]</scope>
    <source>
        <strain evidence="2 3">BAL361</strain>
    </source>
</reference>
<organism evidence="2 3">
    <name type="scientific">Stutzerimonas stutzeri</name>
    <name type="common">Pseudomonas stutzeri</name>
    <dbReference type="NCBI Taxonomy" id="316"/>
    <lineage>
        <taxon>Bacteria</taxon>
        <taxon>Pseudomonadati</taxon>
        <taxon>Pseudomonadota</taxon>
        <taxon>Gammaproteobacteria</taxon>
        <taxon>Pseudomonadales</taxon>
        <taxon>Pseudomonadaceae</taxon>
        <taxon>Stutzerimonas</taxon>
    </lineage>
</organism>
<dbReference type="AlphaFoldDB" id="A0A0D7DX31"/>
<gene>
    <name evidence="2" type="ORF">LO50_21755</name>
</gene>
<evidence type="ECO:0000256" key="1">
    <source>
        <dbReference type="SAM" id="MobiDB-lite"/>
    </source>
</evidence>
<name>A0A0D7DX31_STUST</name>
<evidence type="ECO:0000313" key="3">
    <source>
        <dbReference type="Proteomes" id="UP000032439"/>
    </source>
</evidence>
<accession>A0A0D7DX31</accession>
<dbReference type="PATRIC" id="fig|316.110.peg.2891"/>
<comment type="caution">
    <text evidence="2">The sequence shown here is derived from an EMBL/GenBank/DDBJ whole genome shotgun (WGS) entry which is preliminary data.</text>
</comment>
<evidence type="ECO:0000313" key="2">
    <source>
        <dbReference type="EMBL" id="KIZ33153.1"/>
    </source>
</evidence>
<dbReference type="Proteomes" id="UP000032439">
    <property type="component" value="Unassembled WGS sequence"/>
</dbReference>
<dbReference type="EMBL" id="JXXD01000271">
    <property type="protein sequence ID" value="KIZ33153.1"/>
    <property type="molecule type" value="Genomic_DNA"/>
</dbReference>
<proteinExistence type="predicted"/>
<protein>
    <submittedName>
        <fullName evidence="2">Uncharacterized protein</fullName>
    </submittedName>
</protein>
<feature type="region of interest" description="Disordered" evidence="1">
    <location>
        <begin position="1"/>
        <end position="53"/>
    </location>
</feature>
<sequence length="82" mass="8556">MPGEIARPFQGTAERKQSGVNDGRQDASAVGAQPLTARTPWHDEGNSKTASLAPPRTLVFGKRSAQARIAIRAGSISDVKGG</sequence>